<dbReference type="RefSeq" id="WP_000456855.1">
    <property type="nucleotide sequence ID" value="NZ_BAABZU010000002.1"/>
</dbReference>
<sequence length="263" mass="30816">MEYTNKYKSHLKVRLYEYTIVYTNKCTLHVTYGNEHLTIKEGCIAFFEKHIEINISIIKRTNTETNPFEVISINNDLLSKVLTIMDPIYSFSFGQMQRKRRLQQRIFMIDGDIISTEIFKSIKSMKVCNEKVYKLACLFSIVDNECDFFSSICVSTSISFTDKVKKIIECDFEKKWKLSDISEEMNMSEVAVRKNLENENITFQQVLLDSKMNYAAKLILNSKNHINNVSKLIGMSSTSYFIKLFNSYYGVTPKKFYFYHKSS</sequence>
<protein>
    <submittedName>
        <fullName evidence="4">AraC family transcriptional regulator</fullName>
    </submittedName>
</protein>
<evidence type="ECO:0000313" key="4">
    <source>
        <dbReference type="EMBL" id="SPD99027.1"/>
    </source>
</evidence>
<organism evidence="4">
    <name type="scientific">Escherichia coli</name>
    <dbReference type="NCBI Taxonomy" id="562"/>
    <lineage>
        <taxon>Bacteria</taxon>
        <taxon>Pseudomonadati</taxon>
        <taxon>Pseudomonadota</taxon>
        <taxon>Gammaproteobacteria</taxon>
        <taxon>Enterobacterales</taxon>
        <taxon>Enterobacteriaceae</taxon>
        <taxon>Escherichia</taxon>
    </lineage>
</organism>
<evidence type="ECO:0000256" key="2">
    <source>
        <dbReference type="ARBA" id="ARBA00023125"/>
    </source>
</evidence>
<dbReference type="PANTHER" id="PTHR43280">
    <property type="entry name" value="ARAC-FAMILY TRANSCRIPTIONAL REGULATOR"/>
    <property type="match status" value="1"/>
</dbReference>
<accession>A0A0V9HGI6</accession>
<keyword evidence="4" id="KW-0614">Plasmid</keyword>
<dbReference type="SMART" id="SM00342">
    <property type="entry name" value="HTH_ARAC"/>
    <property type="match status" value="1"/>
</dbReference>
<dbReference type="PANTHER" id="PTHR43280:SF33">
    <property type="entry name" value="HTH-TYPE TRANSCRIPTIONAL REGULATOR APPY-RELATED"/>
    <property type="match status" value="1"/>
</dbReference>
<dbReference type="InterPro" id="IPR009057">
    <property type="entry name" value="Homeodomain-like_sf"/>
</dbReference>
<geneLocation type="plasmid" evidence="4">
    <name>RCS51_p</name>
</geneLocation>
<dbReference type="AlphaFoldDB" id="A0A0V9HGI6"/>
<gene>
    <name evidence="4" type="ORF">RCS51_P0045</name>
</gene>
<keyword evidence="3" id="KW-0804">Transcription</keyword>
<reference evidence="4" key="1">
    <citation type="submission" date="2018-02" db="EMBL/GenBank/DDBJ databases">
        <authorList>
            <person name="Cohen D.B."/>
            <person name="Kent A.D."/>
        </authorList>
    </citation>
    <scope>NUCLEOTIDE SEQUENCE</scope>
    <source>
        <strain evidence="4">666</strain>
    </source>
</reference>
<dbReference type="Gene3D" id="1.10.10.60">
    <property type="entry name" value="Homeodomain-like"/>
    <property type="match status" value="1"/>
</dbReference>
<keyword evidence="1" id="KW-0805">Transcription regulation</keyword>
<dbReference type="PROSITE" id="PS01124">
    <property type="entry name" value="HTH_ARAC_FAMILY_2"/>
    <property type="match status" value="1"/>
</dbReference>
<name>A0A0V9HGI6_ECOLX</name>
<dbReference type="InterPro" id="IPR018060">
    <property type="entry name" value="HTH_AraC"/>
</dbReference>
<dbReference type="Pfam" id="PF12833">
    <property type="entry name" value="HTH_18"/>
    <property type="match status" value="1"/>
</dbReference>
<dbReference type="GO" id="GO:0003700">
    <property type="term" value="F:DNA-binding transcription factor activity"/>
    <property type="evidence" value="ECO:0007669"/>
    <property type="project" value="InterPro"/>
</dbReference>
<proteinExistence type="predicted"/>
<evidence type="ECO:0000256" key="3">
    <source>
        <dbReference type="ARBA" id="ARBA00023163"/>
    </source>
</evidence>
<dbReference type="EMBL" id="LT985252">
    <property type="protein sequence ID" value="SPD99027.1"/>
    <property type="molecule type" value="Genomic_DNA"/>
</dbReference>
<evidence type="ECO:0000256" key="1">
    <source>
        <dbReference type="ARBA" id="ARBA00023015"/>
    </source>
</evidence>
<dbReference type="SUPFAM" id="SSF46689">
    <property type="entry name" value="Homeodomain-like"/>
    <property type="match status" value="1"/>
</dbReference>
<keyword evidence="2" id="KW-0238">DNA-binding</keyword>
<dbReference type="GO" id="GO:0043565">
    <property type="term" value="F:sequence-specific DNA binding"/>
    <property type="evidence" value="ECO:0007669"/>
    <property type="project" value="InterPro"/>
</dbReference>